<organism evidence="3 4">
    <name type="scientific">Jeongeupia chitinilytica</name>
    <dbReference type="NCBI Taxonomy" id="1041641"/>
    <lineage>
        <taxon>Bacteria</taxon>
        <taxon>Pseudomonadati</taxon>
        <taxon>Pseudomonadota</taxon>
        <taxon>Betaproteobacteria</taxon>
        <taxon>Neisseriales</taxon>
        <taxon>Chitinibacteraceae</taxon>
        <taxon>Jeongeupia</taxon>
    </lineage>
</organism>
<sequence length="441" mass="49561">MSRSILPLLLLCATLPACGEPPADTKAPNYDRKLAVQQDYRPPQGWQTECVGYHLIDLPGPIEVAIGGSPGFEKNLFTRGDLIDIGEAWVKVVEARDLTHTEFVKLANSTEARDANVRDLQEKLKDRQERLQEAIHAKQRSETDPNHVENPENPTPTESDIRISREQVKQMEDWIQESLAAKATWIDHDSFLWANESVQVLRPPYLYEFSFKKHTSIEEARAFVQRFQTRKLGEIPPEAGFCIPFGFIRGVSGFPYNDQTTFRVKGEPGVLYTVKFKTNVDGSEGVATDVAVKGLAGLMGKLQTKTLVLPMEWLPVGPYQGVLTGFHAKPYKETKLPDGRIRIERRDKKSQPYIEIRKNQGEIYHVDAGFSGLADDLMVPAVAAELNGFAYDADPIMNNQPAKSLEATLPDFKRFIASVRLREENARALRDQAVIKSSKTQ</sequence>
<proteinExistence type="predicted"/>
<feature type="chain" id="PRO_5047010721" description="Tle cognate immunity protein 4 C-terminal domain-containing protein" evidence="2">
    <location>
        <begin position="20"/>
        <end position="441"/>
    </location>
</feature>
<reference evidence="4" key="1">
    <citation type="journal article" date="2019" name="Int. J. Syst. Evol. Microbiol.">
        <title>The Global Catalogue of Microorganisms (GCM) 10K type strain sequencing project: providing services to taxonomists for standard genome sequencing and annotation.</title>
        <authorList>
            <consortium name="The Broad Institute Genomics Platform"/>
            <consortium name="The Broad Institute Genome Sequencing Center for Infectious Disease"/>
            <person name="Wu L."/>
            <person name="Ma J."/>
        </authorList>
    </citation>
    <scope>NUCLEOTIDE SEQUENCE [LARGE SCALE GENOMIC DNA]</scope>
    <source>
        <strain evidence="4">KCTC 23701</strain>
    </source>
</reference>
<dbReference type="EMBL" id="BMYO01000002">
    <property type="protein sequence ID" value="GHD57806.1"/>
    <property type="molecule type" value="Genomic_DNA"/>
</dbReference>
<dbReference type="RefSeq" id="WP_189458745.1">
    <property type="nucleotide sequence ID" value="NZ_BMYO01000002.1"/>
</dbReference>
<feature type="signal peptide" evidence="2">
    <location>
        <begin position="1"/>
        <end position="19"/>
    </location>
</feature>
<accession>A0ABQ3GYM4</accession>
<keyword evidence="2" id="KW-0732">Signal</keyword>
<evidence type="ECO:0000313" key="3">
    <source>
        <dbReference type="EMBL" id="GHD57806.1"/>
    </source>
</evidence>
<evidence type="ECO:0000313" key="4">
    <source>
        <dbReference type="Proteomes" id="UP000604737"/>
    </source>
</evidence>
<evidence type="ECO:0000256" key="2">
    <source>
        <dbReference type="SAM" id="SignalP"/>
    </source>
</evidence>
<name>A0ABQ3GYM4_9NEIS</name>
<evidence type="ECO:0008006" key="5">
    <source>
        <dbReference type="Google" id="ProtNLM"/>
    </source>
</evidence>
<keyword evidence="4" id="KW-1185">Reference proteome</keyword>
<dbReference type="Proteomes" id="UP000604737">
    <property type="component" value="Unassembled WGS sequence"/>
</dbReference>
<comment type="caution">
    <text evidence="3">The sequence shown here is derived from an EMBL/GenBank/DDBJ whole genome shotgun (WGS) entry which is preliminary data.</text>
</comment>
<feature type="region of interest" description="Disordered" evidence="1">
    <location>
        <begin position="136"/>
        <end position="159"/>
    </location>
</feature>
<gene>
    <name evidence="3" type="ORF">GCM10007350_06660</name>
</gene>
<protein>
    <recommendedName>
        <fullName evidence="5">Tle cognate immunity protein 4 C-terminal domain-containing protein</fullName>
    </recommendedName>
</protein>
<evidence type="ECO:0000256" key="1">
    <source>
        <dbReference type="SAM" id="MobiDB-lite"/>
    </source>
</evidence>
<feature type="compositionally biased region" description="Basic and acidic residues" evidence="1">
    <location>
        <begin position="136"/>
        <end position="150"/>
    </location>
</feature>